<dbReference type="PROSITE" id="PS50005">
    <property type="entry name" value="TPR"/>
    <property type="match status" value="2"/>
</dbReference>
<keyword evidence="1" id="KW-0802">TPR repeat</keyword>
<feature type="repeat" description="TPR" evidence="1">
    <location>
        <begin position="72"/>
        <end position="105"/>
    </location>
</feature>
<dbReference type="RefSeq" id="WP_146131459.1">
    <property type="nucleotide sequence ID" value="NZ_PVTR01000014.1"/>
</dbReference>
<gene>
    <name evidence="4" type="ORF">CLW00_11440</name>
</gene>
<sequence length="926" mass="106675">MNFLKSILFIVFIFLLKVGLLLAQSVDEPAFWLDQVNIIHADPELSWEEKQDKVELIRQQFLMQNDKNGVYAKIIHRLADYKRILGEFQEAINLMQEAIAINKSNVAHAEELYLTFTFCNIGIAYQELGMQEKAEAYYDSALHLHRRFPDETFIPAFVTFDRKTVYTFNKGEYQRTVDLIDYAFGFIKGLEGTVQENLLQIKKARALLELGEFEQAEKLYLQSIAVFESGEYSGEYPAFAYNSYGIYLATSGRPEEAEEYFNKALKIYLAMDYLGNVLNVLDELYFTWAEKDDNKALTYLRRSQKYLEPYQGAREHLSTLNHIGASFIRLQRFDEALPHLQDALRLAVKDFDPADPYENPTISQIQQTSNFMEIAMILKNKGENMLRKFQHNGGSQEQLRHALATLKLADKVIDLMRWDQQAENTKAYWRGYTKPVYEMALEAAYQKNDPRAAFYFMEKSRAVMLNDKLSEMGALKFLSDEDIYREKQLKKESLTFKAVLESTDKEDQAFYTASVNWFEAQSNYEAFIKELENRYPNYYQYKYDTAVISLDQFQHQVLGDGQAFISYFLGDDAQYALLVAKNKLVLEKKERSGLDENIKQLNALVSNRGKLNQNFSSFQELASKLYLQLVPESAEDFDRLIISPDEYFVPFELLMKDRQDPDSYMVQSHALSYSYSAGFLQKHMKPTAKHQVFGLAPVEFKAELQQASLLGADLSLKRINTFFPRNHFVTHEKATKQSFLDNLSQYSIVQLYSHAVADAEGIEPRLYFYDESMPLSELQLLGDLSTQLIVLAACNTGIGKNISGEGIFSLARGFAAAGIPSSVTTLWEVESKTTYQITELFYKYLSKGLPADVAMQKAKLEFMDQNESVMQLPYFWAGNVLVGRAEVMMPAQAGKRFFWIFGMFVLFVCLGFLYSWMNSRKSKLIK</sequence>
<dbReference type="PANTHER" id="PTHR10098:SF108">
    <property type="entry name" value="TETRATRICOPEPTIDE REPEAT PROTEIN 28"/>
    <property type="match status" value="1"/>
</dbReference>
<accession>A0A2T0WEL3</accession>
<dbReference type="Proteomes" id="UP000238157">
    <property type="component" value="Unassembled WGS sequence"/>
</dbReference>
<dbReference type="Pfam" id="PF12770">
    <property type="entry name" value="CHAT"/>
    <property type="match status" value="1"/>
</dbReference>
<dbReference type="Pfam" id="PF13181">
    <property type="entry name" value="TPR_8"/>
    <property type="match status" value="1"/>
</dbReference>
<evidence type="ECO:0000313" key="4">
    <source>
        <dbReference type="EMBL" id="PRY85132.1"/>
    </source>
</evidence>
<dbReference type="SUPFAM" id="SSF48452">
    <property type="entry name" value="TPR-like"/>
    <property type="match status" value="1"/>
</dbReference>
<keyword evidence="5" id="KW-1185">Reference proteome</keyword>
<dbReference type="SMART" id="SM00028">
    <property type="entry name" value="TPR"/>
    <property type="match status" value="5"/>
</dbReference>
<dbReference type="Gene3D" id="1.25.40.10">
    <property type="entry name" value="Tetratricopeptide repeat domain"/>
    <property type="match status" value="3"/>
</dbReference>
<dbReference type="AlphaFoldDB" id="A0A2T0WEL3"/>
<dbReference type="OrthoDB" id="9771112at2"/>
<feature type="domain" description="CHAT" evidence="3">
    <location>
        <begin position="620"/>
        <end position="883"/>
    </location>
</feature>
<dbReference type="Pfam" id="PF13374">
    <property type="entry name" value="TPR_10"/>
    <property type="match status" value="1"/>
</dbReference>
<feature type="transmembrane region" description="Helical" evidence="2">
    <location>
        <begin position="897"/>
        <end position="917"/>
    </location>
</feature>
<protein>
    <submittedName>
        <fullName evidence="4">CHAT domain-containing protein</fullName>
    </submittedName>
</protein>
<dbReference type="PANTHER" id="PTHR10098">
    <property type="entry name" value="RAPSYN-RELATED"/>
    <property type="match status" value="1"/>
</dbReference>
<organism evidence="4 5">
    <name type="scientific">Mongoliibacter ruber</name>
    <dbReference type="NCBI Taxonomy" id="1750599"/>
    <lineage>
        <taxon>Bacteria</taxon>
        <taxon>Pseudomonadati</taxon>
        <taxon>Bacteroidota</taxon>
        <taxon>Cytophagia</taxon>
        <taxon>Cytophagales</taxon>
        <taxon>Cyclobacteriaceae</taxon>
        <taxon>Mongoliibacter</taxon>
    </lineage>
</organism>
<keyword evidence="2" id="KW-1133">Transmembrane helix</keyword>
<evidence type="ECO:0000256" key="1">
    <source>
        <dbReference type="PROSITE-ProRule" id="PRU00339"/>
    </source>
</evidence>
<evidence type="ECO:0000259" key="3">
    <source>
        <dbReference type="Pfam" id="PF12770"/>
    </source>
</evidence>
<comment type="caution">
    <text evidence="4">The sequence shown here is derived from an EMBL/GenBank/DDBJ whole genome shotgun (WGS) entry which is preliminary data.</text>
</comment>
<evidence type="ECO:0000256" key="2">
    <source>
        <dbReference type="SAM" id="Phobius"/>
    </source>
</evidence>
<feature type="repeat" description="TPR" evidence="1">
    <location>
        <begin position="317"/>
        <end position="350"/>
    </location>
</feature>
<name>A0A2T0WEL3_9BACT</name>
<dbReference type="Pfam" id="PF13424">
    <property type="entry name" value="TPR_12"/>
    <property type="match status" value="1"/>
</dbReference>
<evidence type="ECO:0000313" key="5">
    <source>
        <dbReference type="Proteomes" id="UP000238157"/>
    </source>
</evidence>
<keyword evidence="2" id="KW-0812">Transmembrane</keyword>
<dbReference type="InterPro" id="IPR011990">
    <property type="entry name" value="TPR-like_helical_dom_sf"/>
</dbReference>
<reference evidence="4 5" key="1">
    <citation type="submission" date="2018-03" db="EMBL/GenBank/DDBJ databases">
        <title>Genomic Encyclopedia of Archaeal and Bacterial Type Strains, Phase II (KMG-II): from individual species to whole genera.</title>
        <authorList>
            <person name="Goeker M."/>
        </authorList>
    </citation>
    <scope>NUCLEOTIDE SEQUENCE [LARGE SCALE GENOMIC DNA]</scope>
    <source>
        <strain evidence="4 5">DSM 27929</strain>
    </source>
</reference>
<dbReference type="InterPro" id="IPR019734">
    <property type="entry name" value="TPR_rpt"/>
</dbReference>
<dbReference type="InterPro" id="IPR024983">
    <property type="entry name" value="CHAT_dom"/>
</dbReference>
<keyword evidence="2" id="KW-0472">Membrane</keyword>
<proteinExistence type="predicted"/>
<dbReference type="EMBL" id="PVTR01000014">
    <property type="protein sequence ID" value="PRY85132.1"/>
    <property type="molecule type" value="Genomic_DNA"/>
</dbReference>